<feature type="region of interest" description="Disordered" evidence="6">
    <location>
        <begin position="264"/>
        <end position="310"/>
    </location>
</feature>
<keyword evidence="2" id="KW-0597">Phosphoprotein</keyword>
<dbReference type="VEuPathDB" id="FungiDB:MUCCIDRAFT_167097"/>
<feature type="region of interest" description="Disordered" evidence="6">
    <location>
        <begin position="1"/>
        <end position="161"/>
    </location>
</feature>
<comment type="caution">
    <text evidence="8">The sequence shown here is derived from an EMBL/GenBank/DDBJ whole genome shotgun (WGS) entry which is preliminary data.</text>
</comment>
<dbReference type="InterPro" id="IPR038765">
    <property type="entry name" value="Papain-like_cys_pep_sf"/>
</dbReference>
<dbReference type="GO" id="GO:0006508">
    <property type="term" value="P:proteolysis"/>
    <property type="evidence" value="ECO:0007669"/>
    <property type="project" value="UniProtKB-KW"/>
</dbReference>
<dbReference type="GO" id="GO:0005737">
    <property type="term" value="C:cytoplasm"/>
    <property type="evidence" value="ECO:0007669"/>
    <property type="project" value="TreeGrafter"/>
</dbReference>
<dbReference type="STRING" id="747725.A0A168HD46"/>
<evidence type="ECO:0000313" key="8">
    <source>
        <dbReference type="EMBL" id="OAC98648.1"/>
    </source>
</evidence>
<dbReference type="AlphaFoldDB" id="A0A168HD46"/>
<dbReference type="Pfam" id="PF02902">
    <property type="entry name" value="Peptidase_C48"/>
    <property type="match status" value="1"/>
</dbReference>
<evidence type="ECO:0000256" key="5">
    <source>
        <dbReference type="ARBA" id="ARBA00022801"/>
    </source>
</evidence>
<keyword evidence="3" id="KW-0645">Protease</keyword>
<gene>
    <name evidence="8" type="ORF">MUCCIDRAFT_167097</name>
</gene>
<dbReference type="SUPFAM" id="SSF54001">
    <property type="entry name" value="Cysteine proteinases"/>
    <property type="match status" value="1"/>
</dbReference>
<feature type="compositionally biased region" description="Polar residues" evidence="6">
    <location>
        <begin position="144"/>
        <end position="156"/>
    </location>
</feature>
<protein>
    <recommendedName>
        <fullName evidence="7">Ubiquitin-like protease family profile domain-containing protein</fullName>
    </recommendedName>
</protein>
<comment type="similarity">
    <text evidence="1">Belongs to the peptidase C48 family.</text>
</comment>
<evidence type="ECO:0000256" key="6">
    <source>
        <dbReference type="SAM" id="MobiDB-lite"/>
    </source>
</evidence>
<dbReference type="OrthoDB" id="442460at2759"/>
<dbReference type="GO" id="GO:0005634">
    <property type="term" value="C:nucleus"/>
    <property type="evidence" value="ECO:0007669"/>
    <property type="project" value="TreeGrafter"/>
</dbReference>
<evidence type="ECO:0000256" key="4">
    <source>
        <dbReference type="ARBA" id="ARBA00022786"/>
    </source>
</evidence>
<evidence type="ECO:0000256" key="2">
    <source>
        <dbReference type="ARBA" id="ARBA00022553"/>
    </source>
</evidence>
<feature type="region of interest" description="Disordered" evidence="6">
    <location>
        <begin position="186"/>
        <end position="245"/>
    </location>
</feature>
<proteinExistence type="inferred from homology"/>
<keyword evidence="9" id="KW-1185">Reference proteome</keyword>
<evidence type="ECO:0000313" key="9">
    <source>
        <dbReference type="Proteomes" id="UP000077051"/>
    </source>
</evidence>
<evidence type="ECO:0000259" key="7">
    <source>
        <dbReference type="PROSITE" id="PS50600"/>
    </source>
</evidence>
<dbReference type="Gene3D" id="3.40.395.10">
    <property type="entry name" value="Adenoviral Proteinase, Chain A"/>
    <property type="match status" value="1"/>
</dbReference>
<feature type="compositionally biased region" description="Acidic residues" evidence="6">
    <location>
        <begin position="211"/>
        <end position="224"/>
    </location>
</feature>
<dbReference type="EMBL" id="AMYB01000009">
    <property type="protein sequence ID" value="OAC98648.1"/>
    <property type="molecule type" value="Genomic_DNA"/>
</dbReference>
<evidence type="ECO:0000256" key="3">
    <source>
        <dbReference type="ARBA" id="ARBA00022670"/>
    </source>
</evidence>
<feature type="compositionally biased region" description="Basic and acidic residues" evidence="6">
    <location>
        <begin position="70"/>
        <end position="79"/>
    </location>
</feature>
<organism evidence="8 9">
    <name type="scientific">Mucor lusitanicus CBS 277.49</name>
    <dbReference type="NCBI Taxonomy" id="747725"/>
    <lineage>
        <taxon>Eukaryota</taxon>
        <taxon>Fungi</taxon>
        <taxon>Fungi incertae sedis</taxon>
        <taxon>Mucoromycota</taxon>
        <taxon>Mucoromycotina</taxon>
        <taxon>Mucoromycetes</taxon>
        <taxon>Mucorales</taxon>
        <taxon>Mucorineae</taxon>
        <taxon>Mucoraceae</taxon>
        <taxon>Mucor</taxon>
    </lineage>
</organism>
<sequence length="596" mass="68820">MRRSEQDQKRRLHRETDTPNVGTSRNSKRASAKGNPIQVPSNSYTEVKVMSKTAGKQKLIGQMHTKSQSRRIERVEKPQPTRASSRLTPARKREEQQKEEAVIEIDSDSEDKPRKRRLIQPDPEEFASDFVLPQPRSFLRRKTANSPLNTTPSKPFNSLPAGTIKDMLELSTRKNVYQEYFEHDFGFKPPTYVSDKRKAQLQLSSQKREDDEKEEQDEEEEPEADTEKPGVDLSQLMLHSRLKASEGKEKVGDKYVIGKDQFYPEDGLDKEEEEDAQLPSKTADKQKDSSTSPKPAAKQIVKRPLTPDPIDDYTIEPTGSDEHILNYPFNKKKSITVYERDFERLEDETYLNDTLIDVFPKIWADEYSDASIYTFSSFFFTKLAGTYGNIHYDTVQRWTSSIDIFEKKYIIIPVAQNNHWFILLVVNPGYCIQGAKGLEYHDVFPDPPEQDDSPKPTRRKIITAGVALNRNKPYIMALDPLGLNKQTTAKCVLQYLKKEAITKLNIEETDFLAPEIVMAPCPGQDNFTDCGVFCLHYMKSLYQYPEVMMDVLYTNQKNDERWDLDETLGNFRLVLKRVLKEKMKEYRQVMFDGLGD</sequence>
<name>A0A168HD46_MUCCL</name>
<dbReference type="PROSITE" id="PS50600">
    <property type="entry name" value="ULP_PROTEASE"/>
    <property type="match status" value="1"/>
</dbReference>
<keyword evidence="5" id="KW-0378">Hydrolase</keyword>
<accession>A0A168HD46</accession>
<dbReference type="GO" id="GO:0016926">
    <property type="term" value="P:protein desumoylation"/>
    <property type="evidence" value="ECO:0007669"/>
    <property type="project" value="TreeGrafter"/>
</dbReference>
<dbReference type="InterPro" id="IPR003653">
    <property type="entry name" value="Peptidase_C48_C"/>
</dbReference>
<feature type="compositionally biased region" description="Acidic residues" evidence="6">
    <location>
        <begin position="266"/>
        <end position="276"/>
    </location>
</feature>
<dbReference type="PANTHER" id="PTHR46896">
    <property type="entry name" value="SENTRIN-SPECIFIC PROTEASE"/>
    <property type="match status" value="1"/>
</dbReference>
<dbReference type="GO" id="GO:0070139">
    <property type="term" value="F:SUMO-specific endopeptidase activity"/>
    <property type="evidence" value="ECO:0007669"/>
    <property type="project" value="TreeGrafter"/>
</dbReference>
<feature type="compositionally biased region" description="Basic and acidic residues" evidence="6">
    <location>
        <begin position="91"/>
        <end position="101"/>
    </location>
</feature>
<reference evidence="8 9" key="1">
    <citation type="submission" date="2015-06" db="EMBL/GenBank/DDBJ databases">
        <title>Expansion of signal transduction pathways in fungi by whole-genome duplication.</title>
        <authorList>
            <consortium name="DOE Joint Genome Institute"/>
            <person name="Corrochano L.M."/>
            <person name="Kuo A."/>
            <person name="Marcet-Houben M."/>
            <person name="Polaino S."/>
            <person name="Salamov A."/>
            <person name="Villalobos J.M."/>
            <person name="Alvarez M.I."/>
            <person name="Avalos J."/>
            <person name="Benito E.P."/>
            <person name="Benoit I."/>
            <person name="Burger G."/>
            <person name="Camino L.P."/>
            <person name="Canovas D."/>
            <person name="Cerda-Olmedo E."/>
            <person name="Cheng J.-F."/>
            <person name="Dominguez A."/>
            <person name="Elias M."/>
            <person name="Eslava A.P."/>
            <person name="Glaser F."/>
            <person name="Grimwood J."/>
            <person name="Gutierrez G."/>
            <person name="Heitman J."/>
            <person name="Henrissat B."/>
            <person name="Iturriaga E.A."/>
            <person name="Lang B.F."/>
            <person name="Lavin J.L."/>
            <person name="Lee S."/>
            <person name="Li W."/>
            <person name="Lindquist E."/>
            <person name="Lopez-Garcia S."/>
            <person name="Luque E.M."/>
            <person name="Marcos A.T."/>
            <person name="Martin J."/>
            <person name="Mccluskey K."/>
            <person name="Medina H.R."/>
            <person name="Miralles-Duran A."/>
            <person name="Miyazaki A."/>
            <person name="Munoz-Torres E."/>
            <person name="Oguiza J.A."/>
            <person name="Ohm R."/>
            <person name="Olmedo M."/>
            <person name="Orejas M."/>
            <person name="Ortiz-Castellanos L."/>
            <person name="Pisabarro A.G."/>
            <person name="Rodriguez-Romero J."/>
            <person name="Ruiz-Herrera J."/>
            <person name="Ruiz-Vazquez R."/>
            <person name="Sanz C."/>
            <person name="Schackwitz W."/>
            <person name="Schmutz J."/>
            <person name="Shahriari M."/>
            <person name="Shelest E."/>
            <person name="Silva-Franco F."/>
            <person name="Soanes D."/>
            <person name="Syed K."/>
            <person name="Tagua V.G."/>
            <person name="Talbot N.J."/>
            <person name="Thon M."/>
            <person name="De Vries R.P."/>
            <person name="Wiebenga A."/>
            <person name="Yadav J.S."/>
            <person name="Braun E.L."/>
            <person name="Baker S."/>
            <person name="Garre V."/>
            <person name="Horwitz B."/>
            <person name="Torres-Martinez S."/>
            <person name="Idnurm A."/>
            <person name="Herrera-Estrella A."/>
            <person name="Gabaldon T."/>
            <person name="Grigoriev I.V."/>
        </authorList>
    </citation>
    <scope>NUCLEOTIDE SEQUENCE [LARGE SCALE GENOMIC DNA]</scope>
    <source>
        <strain evidence="8 9">CBS 277.49</strain>
    </source>
</reference>
<evidence type="ECO:0000256" key="1">
    <source>
        <dbReference type="ARBA" id="ARBA00005234"/>
    </source>
</evidence>
<dbReference type="PANTHER" id="PTHR46896:SF3">
    <property type="entry name" value="FI06413P-RELATED"/>
    <property type="match status" value="1"/>
</dbReference>
<dbReference type="Proteomes" id="UP000077051">
    <property type="component" value="Unassembled WGS sequence"/>
</dbReference>
<dbReference type="InterPro" id="IPR051947">
    <property type="entry name" value="Sentrin-specific_protease"/>
</dbReference>
<keyword evidence="4" id="KW-0833">Ubl conjugation pathway</keyword>
<feature type="compositionally biased region" description="Basic and acidic residues" evidence="6">
    <location>
        <begin position="1"/>
        <end position="17"/>
    </location>
</feature>
<feature type="domain" description="Ubiquitin-like protease family profile" evidence="7">
    <location>
        <begin position="335"/>
        <end position="541"/>
    </location>
</feature>